<reference evidence="2" key="1">
    <citation type="journal article" date="2020" name="mSystems">
        <title>Genome- and Community-Level Interaction Insights into Carbon Utilization and Element Cycling Functions of Hydrothermarchaeota in Hydrothermal Sediment.</title>
        <authorList>
            <person name="Zhou Z."/>
            <person name="Liu Y."/>
            <person name="Xu W."/>
            <person name="Pan J."/>
            <person name="Luo Z.H."/>
            <person name="Li M."/>
        </authorList>
    </citation>
    <scope>NUCLEOTIDE SEQUENCE [LARGE SCALE GENOMIC DNA]</scope>
    <source>
        <strain evidence="2">SpSt-200</strain>
    </source>
</reference>
<name>A0A7C1XDN4_9PSED</name>
<evidence type="ECO:0000256" key="1">
    <source>
        <dbReference type="SAM" id="MobiDB-lite"/>
    </source>
</evidence>
<sequence>MARASASDATKGAATAANTASAPSGQQTSAESTTATAIAPGVQGGTAVADSASVAGAGDGPLQPTDPANGIGNTVQAGQQPSGAAAAGSTITLDAAAATGDLFQADGAAEDGNEVMIYPLRSYLDGKEIRRAGGEGYKSPKHDAVSLVAAGLATDKKPKA</sequence>
<protein>
    <submittedName>
        <fullName evidence="2">Uncharacterized protein</fullName>
    </submittedName>
</protein>
<feature type="compositionally biased region" description="Low complexity" evidence="1">
    <location>
        <begin position="76"/>
        <end position="87"/>
    </location>
</feature>
<feature type="compositionally biased region" description="Low complexity" evidence="1">
    <location>
        <begin position="1"/>
        <end position="56"/>
    </location>
</feature>
<gene>
    <name evidence="2" type="ORF">ENP23_08785</name>
</gene>
<evidence type="ECO:0000313" key="2">
    <source>
        <dbReference type="EMBL" id="HEF25859.1"/>
    </source>
</evidence>
<organism evidence="2">
    <name type="scientific">Pseudomonas graminis</name>
    <dbReference type="NCBI Taxonomy" id="158627"/>
    <lineage>
        <taxon>Bacteria</taxon>
        <taxon>Pseudomonadati</taxon>
        <taxon>Pseudomonadota</taxon>
        <taxon>Gammaproteobacteria</taxon>
        <taxon>Pseudomonadales</taxon>
        <taxon>Pseudomonadaceae</taxon>
        <taxon>Pseudomonas</taxon>
    </lineage>
</organism>
<dbReference type="EMBL" id="DSIN01000019">
    <property type="protein sequence ID" value="HEF25859.1"/>
    <property type="molecule type" value="Genomic_DNA"/>
</dbReference>
<feature type="region of interest" description="Disordered" evidence="1">
    <location>
        <begin position="1"/>
        <end position="87"/>
    </location>
</feature>
<comment type="caution">
    <text evidence="2">The sequence shown here is derived from an EMBL/GenBank/DDBJ whole genome shotgun (WGS) entry which is preliminary data.</text>
</comment>
<dbReference type="AlphaFoldDB" id="A0A7C1XDN4"/>
<proteinExistence type="predicted"/>
<accession>A0A7C1XDN4</accession>